<protein>
    <submittedName>
        <fullName evidence="1">Uncharacterized protein</fullName>
    </submittedName>
</protein>
<evidence type="ECO:0000313" key="1">
    <source>
        <dbReference type="EMBL" id="HDR00417.1"/>
    </source>
</evidence>
<accession>A0A7V0XG57</accession>
<proteinExistence type="predicted"/>
<dbReference type="InterPro" id="IPR005361">
    <property type="entry name" value="UPF0158"/>
</dbReference>
<dbReference type="EMBL" id="DSBX01000349">
    <property type="protein sequence ID" value="HDR00417.1"/>
    <property type="molecule type" value="Genomic_DNA"/>
</dbReference>
<name>A0A7V0XG57_UNCW3</name>
<organism evidence="1">
    <name type="scientific">candidate division WOR-3 bacterium</name>
    <dbReference type="NCBI Taxonomy" id="2052148"/>
    <lineage>
        <taxon>Bacteria</taxon>
        <taxon>Bacteria division WOR-3</taxon>
    </lineage>
</organism>
<dbReference type="AlphaFoldDB" id="A0A7V0XG57"/>
<reference evidence="1" key="1">
    <citation type="journal article" date="2020" name="mSystems">
        <title>Genome- and Community-Level Interaction Insights into Carbon Utilization and Element Cycling Functions of Hydrothermarchaeota in Hydrothermal Sediment.</title>
        <authorList>
            <person name="Zhou Z."/>
            <person name="Liu Y."/>
            <person name="Xu W."/>
            <person name="Pan J."/>
            <person name="Luo Z.H."/>
            <person name="Li M."/>
        </authorList>
    </citation>
    <scope>NUCLEOTIDE SEQUENCE [LARGE SCALE GENOMIC DNA]</scope>
    <source>
        <strain evidence="1">SpSt-1182</strain>
    </source>
</reference>
<sequence length="165" mass="18958">MTLSRCIHTARSTGLTSRPTRLQWAVRKLNVLARDVVFALQGRSPGTVHYLDLETGDVIPVFGFNRERVLAEIRARPERYLRLAPRTSRRDYEVMARFVETVDEDGLRERLRASISGENAFSRFRAELESCPSERARWERYRAEAVTADLKAKLGEAGFELGLRF</sequence>
<gene>
    <name evidence="1" type="ORF">ENN51_09070</name>
</gene>
<dbReference type="Proteomes" id="UP000885672">
    <property type="component" value="Unassembled WGS sequence"/>
</dbReference>
<comment type="caution">
    <text evidence="1">The sequence shown here is derived from an EMBL/GenBank/DDBJ whole genome shotgun (WGS) entry which is preliminary data.</text>
</comment>
<dbReference type="Pfam" id="PF03682">
    <property type="entry name" value="UPF0158"/>
    <property type="match status" value="1"/>
</dbReference>